<dbReference type="EMBL" id="JH651379">
    <property type="protein sequence ID" value="EIJ38248.1"/>
    <property type="molecule type" value="Genomic_DNA"/>
</dbReference>
<proteinExistence type="predicted"/>
<reference evidence="1 2" key="1">
    <citation type="submission" date="2012-02" db="EMBL/GenBank/DDBJ databases">
        <title>Improved High-Quality Draft genome of Joostella marina DSM 19592.</title>
        <authorList>
            <consortium name="US DOE Joint Genome Institute (JGI-PGF)"/>
            <person name="Lucas S."/>
            <person name="Copeland A."/>
            <person name="Lapidus A."/>
            <person name="Bruce D."/>
            <person name="Goodwin L."/>
            <person name="Pitluck S."/>
            <person name="Peters L."/>
            <person name="Chertkov O."/>
            <person name="Ovchinnikova G."/>
            <person name="Kyrpides N."/>
            <person name="Mavromatis K."/>
            <person name="Detter J.C."/>
            <person name="Han C."/>
            <person name="Land M."/>
            <person name="Hauser L."/>
            <person name="Markowitz V."/>
            <person name="Cheng J.-F."/>
            <person name="Hugenholtz P."/>
            <person name="Woyke T."/>
            <person name="Wu D."/>
            <person name="Tindall B."/>
            <person name="Brambilla E."/>
            <person name="Klenk H.-P."/>
            <person name="Eisen J.A."/>
        </authorList>
    </citation>
    <scope>NUCLEOTIDE SEQUENCE [LARGE SCALE GENOMIC DNA]</scope>
    <source>
        <strain evidence="1 2">DSM 19592</strain>
    </source>
</reference>
<sequence>MNRIIKKLAKLWCKLDDSIDHLFLLGSFRMNLALDMDIFFSYLIKSSHH</sequence>
<dbReference type="HOGENOM" id="CLU_3136635_0_0_10"/>
<name>I3C3Q5_9FLAO</name>
<protein>
    <recommendedName>
        <fullName evidence="3">Nucleotidyltransferase family protein</fullName>
    </recommendedName>
</protein>
<dbReference type="Proteomes" id="UP000004690">
    <property type="component" value="Unassembled WGS sequence"/>
</dbReference>
<gene>
    <name evidence="1" type="ORF">JoomaDRAFT_1230</name>
</gene>
<accession>I3C3Q5</accession>
<evidence type="ECO:0000313" key="1">
    <source>
        <dbReference type="EMBL" id="EIJ38248.1"/>
    </source>
</evidence>
<evidence type="ECO:0008006" key="3">
    <source>
        <dbReference type="Google" id="ProtNLM"/>
    </source>
</evidence>
<evidence type="ECO:0000313" key="2">
    <source>
        <dbReference type="Proteomes" id="UP000004690"/>
    </source>
</evidence>
<organism evidence="1 2">
    <name type="scientific">Galbibacter orientalis DSM 19592</name>
    <dbReference type="NCBI Taxonomy" id="926559"/>
    <lineage>
        <taxon>Bacteria</taxon>
        <taxon>Pseudomonadati</taxon>
        <taxon>Bacteroidota</taxon>
        <taxon>Flavobacteriia</taxon>
        <taxon>Flavobacteriales</taxon>
        <taxon>Flavobacteriaceae</taxon>
        <taxon>Galbibacter</taxon>
    </lineage>
</organism>
<dbReference type="AlphaFoldDB" id="I3C3Q5"/>
<keyword evidence="2" id="KW-1185">Reference proteome</keyword>